<dbReference type="Proteomes" id="UP000689195">
    <property type="component" value="Unassembled WGS sequence"/>
</dbReference>
<organism evidence="3 4">
    <name type="scientific">Paramecium pentaurelia</name>
    <dbReference type="NCBI Taxonomy" id="43138"/>
    <lineage>
        <taxon>Eukaryota</taxon>
        <taxon>Sar</taxon>
        <taxon>Alveolata</taxon>
        <taxon>Ciliophora</taxon>
        <taxon>Intramacronucleata</taxon>
        <taxon>Oligohymenophorea</taxon>
        <taxon>Peniculida</taxon>
        <taxon>Parameciidae</taxon>
        <taxon>Paramecium</taxon>
    </lineage>
</organism>
<evidence type="ECO:0000259" key="2">
    <source>
        <dbReference type="Pfam" id="PF02953"/>
    </source>
</evidence>
<gene>
    <name evidence="3" type="ORF">PPENT_87.1.T0090265</name>
</gene>
<evidence type="ECO:0000313" key="3">
    <source>
        <dbReference type="EMBL" id="CAD8140756.1"/>
    </source>
</evidence>
<dbReference type="OrthoDB" id="21284at2759"/>
<proteinExistence type="predicted"/>
<sequence>MNNNTNNGLNDEELLRLIKQELHYPNSPVYDQISDQYSSVSDEDDIIIRDPASEITDESSQSQQFERKKGKWKYCCQKCTKSDKGSLKPKTCVCIVPASQRRIQIGEQGCLSCHCTGCSIEDEKKKQKKIKKKKKSSSVSSSDESSDFKTVNGCCKKCMKAFSKKGKEAKSCLCQVPRAVRKKPLPAHGCQYCGCHGCNPEDKKKEKIKKNSRQLSPHQYNGLMHKIQTQAFQELEYHKGHTHIYMGRNKDVENKNLQIYLQSQTLLITQLTKTLNNLFMDYNSKVYLQMQHTCVKHCTNTLLKAQLDPLENLCLNRCVNKYAEAIDFSMQQFKLHTLKQEELAKQQQLMQQQKEMVKSSLFGK</sequence>
<dbReference type="InterPro" id="IPR004217">
    <property type="entry name" value="Tim10-like"/>
</dbReference>
<accession>A0A8S1SMR8</accession>
<reference evidence="3" key="1">
    <citation type="submission" date="2021-01" db="EMBL/GenBank/DDBJ databases">
        <authorList>
            <consortium name="Genoscope - CEA"/>
            <person name="William W."/>
        </authorList>
    </citation>
    <scope>NUCLEOTIDE SEQUENCE</scope>
</reference>
<dbReference type="Pfam" id="PF02953">
    <property type="entry name" value="zf-Tim10_DDP"/>
    <property type="match status" value="1"/>
</dbReference>
<protein>
    <recommendedName>
        <fullName evidence="2">Tim10-like domain-containing protein</fullName>
    </recommendedName>
</protein>
<keyword evidence="4" id="KW-1185">Reference proteome</keyword>
<evidence type="ECO:0000313" key="4">
    <source>
        <dbReference type="Proteomes" id="UP000689195"/>
    </source>
</evidence>
<name>A0A8S1SMR8_9CILI</name>
<comment type="caution">
    <text evidence="3">The sequence shown here is derived from an EMBL/GenBank/DDBJ whole genome shotgun (WGS) entry which is preliminary data.</text>
</comment>
<feature type="region of interest" description="Disordered" evidence="1">
    <location>
        <begin position="129"/>
        <end position="149"/>
    </location>
</feature>
<dbReference type="AlphaFoldDB" id="A0A8S1SMR8"/>
<feature type="domain" description="Tim10-like" evidence="2">
    <location>
        <begin position="285"/>
        <end position="333"/>
    </location>
</feature>
<dbReference type="EMBL" id="CAJJDO010000009">
    <property type="protein sequence ID" value="CAD8140756.1"/>
    <property type="molecule type" value="Genomic_DNA"/>
</dbReference>
<evidence type="ECO:0000256" key="1">
    <source>
        <dbReference type="SAM" id="MobiDB-lite"/>
    </source>
</evidence>